<protein>
    <recommendedName>
        <fullName evidence="1">N-acetyltransferase domain-containing protein</fullName>
    </recommendedName>
</protein>
<dbReference type="GO" id="GO:0005737">
    <property type="term" value="C:cytoplasm"/>
    <property type="evidence" value="ECO:0007669"/>
    <property type="project" value="TreeGrafter"/>
</dbReference>
<keyword evidence="3" id="KW-1185">Reference proteome</keyword>
<dbReference type="PROSITE" id="PS51186">
    <property type="entry name" value="GNAT"/>
    <property type="match status" value="1"/>
</dbReference>
<evidence type="ECO:0000259" key="1">
    <source>
        <dbReference type="PROSITE" id="PS51186"/>
    </source>
</evidence>
<evidence type="ECO:0000313" key="3">
    <source>
        <dbReference type="Proteomes" id="UP000192366"/>
    </source>
</evidence>
<feature type="domain" description="N-acetyltransferase" evidence="1">
    <location>
        <begin position="36"/>
        <end position="189"/>
    </location>
</feature>
<dbReference type="SUPFAM" id="SSF55729">
    <property type="entry name" value="Acyl-CoA N-acyltransferases (Nat)"/>
    <property type="match status" value="1"/>
</dbReference>
<comment type="caution">
    <text evidence="2">The sequence shown here is derived from an EMBL/GenBank/DDBJ whole genome shotgun (WGS) entry which is preliminary data.</text>
</comment>
<dbReference type="AlphaFoldDB" id="A0A1W9YR87"/>
<reference evidence="2 3" key="1">
    <citation type="submission" date="2017-02" db="EMBL/GenBank/DDBJ databases">
        <title>The new phylogeny of genus Mycobacterium.</title>
        <authorList>
            <person name="Tortoli E."/>
            <person name="Trovato A."/>
            <person name="Cirillo D.M."/>
        </authorList>
    </citation>
    <scope>NUCLEOTIDE SEQUENCE [LARGE SCALE GENOMIC DNA]</scope>
    <source>
        <strain evidence="2 3">DSM 45578</strain>
    </source>
</reference>
<dbReference type="GO" id="GO:1990189">
    <property type="term" value="F:protein N-terminal-serine acetyltransferase activity"/>
    <property type="evidence" value="ECO:0007669"/>
    <property type="project" value="TreeGrafter"/>
</dbReference>
<dbReference type="PANTHER" id="PTHR43441">
    <property type="entry name" value="RIBOSOMAL-PROTEIN-SERINE ACETYLTRANSFERASE"/>
    <property type="match status" value="1"/>
</dbReference>
<dbReference type="Gene3D" id="3.40.630.30">
    <property type="match status" value="1"/>
</dbReference>
<dbReference type="InterPro" id="IPR016181">
    <property type="entry name" value="Acyl_CoA_acyltransferase"/>
</dbReference>
<dbReference type="InterPro" id="IPR051908">
    <property type="entry name" value="Ribosomal_N-acetyltransferase"/>
</dbReference>
<dbReference type="InterPro" id="IPR000182">
    <property type="entry name" value="GNAT_dom"/>
</dbReference>
<proteinExistence type="predicted"/>
<dbReference type="EMBL" id="MVHJ01000031">
    <property type="protein sequence ID" value="ORA02300.1"/>
    <property type="molecule type" value="Genomic_DNA"/>
</dbReference>
<dbReference type="PANTHER" id="PTHR43441:SF11">
    <property type="entry name" value="RIBOSOMAL-PROTEIN-SERINE ACETYLTRANSFERASE"/>
    <property type="match status" value="1"/>
</dbReference>
<dbReference type="GO" id="GO:0008999">
    <property type="term" value="F:protein-N-terminal-alanine acetyltransferase activity"/>
    <property type="evidence" value="ECO:0007669"/>
    <property type="project" value="TreeGrafter"/>
</dbReference>
<sequence length="215" mass="23159">MPSPAGTLRITVADAELVAPTDAQLAVLARHAATPGAVLPAGRTHYVKWIDGRTPDVIERQRIARVQANRDLTEGPGWTLDLAVLVDGRPVGLQSISGFAQWPRHRVVGTTSWLIAEFQRRGLGTAARAGALELAFAHLRAETAKSWVLVENIASAAVSTRLGYRPTGSETFDEHGRQLTEVVYELAARDWLAGPARRRLAPVVTGAEPLVQLLG</sequence>
<gene>
    <name evidence="2" type="ORF">BST17_24435</name>
</gene>
<dbReference type="Proteomes" id="UP000192366">
    <property type="component" value="Unassembled WGS sequence"/>
</dbReference>
<dbReference type="RefSeq" id="WP_083061483.1">
    <property type="nucleotide sequence ID" value="NZ_JACKVM010000008.1"/>
</dbReference>
<accession>A0A1W9YR87</accession>
<evidence type="ECO:0000313" key="2">
    <source>
        <dbReference type="EMBL" id="ORA02300.1"/>
    </source>
</evidence>
<dbReference type="Pfam" id="PF13302">
    <property type="entry name" value="Acetyltransf_3"/>
    <property type="match status" value="1"/>
</dbReference>
<dbReference type="STRING" id="564198.BST17_24435"/>
<name>A0A1W9YR87_MYCBA</name>
<dbReference type="OrthoDB" id="3466127at2"/>
<organism evidence="2 3">
    <name type="scientific">Mycolicibacterium bacteremicum</name>
    <name type="common">Mycobacterium bacteremicum</name>
    <dbReference type="NCBI Taxonomy" id="564198"/>
    <lineage>
        <taxon>Bacteria</taxon>
        <taxon>Bacillati</taxon>
        <taxon>Actinomycetota</taxon>
        <taxon>Actinomycetes</taxon>
        <taxon>Mycobacteriales</taxon>
        <taxon>Mycobacteriaceae</taxon>
        <taxon>Mycolicibacterium</taxon>
    </lineage>
</organism>